<feature type="transmembrane region" description="Helical" evidence="1">
    <location>
        <begin position="158"/>
        <end position="181"/>
    </location>
</feature>
<organism evidence="2 3">
    <name type="scientific">Heterorhabditis bacteriophora</name>
    <name type="common">Entomopathogenic nematode worm</name>
    <dbReference type="NCBI Taxonomy" id="37862"/>
    <lineage>
        <taxon>Eukaryota</taxon>
        <taxon>Metazoa</taxon>
        <taxon>Ecdysozoa</taxon>
        <taxon>Nematoda</taxon>
        <taxon>Chromadorea</taxon>
        <taxon>Rhabditida</taxon>
        <taxon>Rhabditina</taxon>
        <taxon>Rhabditomorpha</taxon>
        <taxon>Strongyloidea</taxon>
        <taxon>Heterorhabditidae</taxon>
        <taxon>Heterorhabditis</taxon>
    </lineage>
</organism>
<dbReference type="Proteomes" id="UP000095283">
    <property type="component" value="Unplaced"/>
</dbReference>
<accession>A0A1I7WCI6</accession>
<evidence type="ECO:0000256" key="1">
    <source>
        <dbReference type="SAM" id="Phobius"/>
    </source>
</evidence>
<proteinExistence type="predicted"/>
<keyword evidence="2" id="KW-1185">Reference proteome</keyword>
<keyword evidence="1" id="KW-0472">Membrane</keyword>
<evidence type="ECO:0000313" key="2">
    <source>
        <dbReference type="Proteomes" id="UP000095283"/>
    </source>
</evidence>
<dbReference type="WBParaSite" id="Hba_02436">
    <property type="protein sequence ID" value="Hba_02436"/>
    <property type="gene ID" value="Hba_02436"/>
</dbReference>
<dbReference type="AlphaFoldDB" id="A0A1I7WCI6"/>
<protein>
    <submittedName>
        <fullName evidence="3">Ras-GEF domain-containing protein</fullName>
    </submittedName>
</protein>
<keyword evidence="1" id="KW-1133">Transmembrane helix</keyword>
<evidence type="ECO:0000313" key="3">
    <source>
        <dbReference type="WBParaSite" id="Hba_02436"/>
    </source>
</evidence>
<reference evidence="3" key="1">
    <citation type="submission" date="2016-11" db="UniProtKB">
        <authorList>
            <consortium name="WormBaseParasite"/>
        </authorList>
    </citation>
    <scope>IDENTIFICATION</scope>
</reference>
<sequence length="315" mass="35941">MSIIPNACTVHNALIWAGAVSRRAQLGIRGDLALKIFFLDVLVHAKDLIRDPGLEAAHIRLTLHARALVKTEKCTVYHYISSKSDGLACSEDNTDMTLGEAKEVSSSNRVIAINEIKDRVVPALFRNPSSLPEFTTIYLLQAYVIHNAVVEISCKAIILFYIFHNTICVVSLLVHHWLYYLTFPFYPVIKLGSDTPDLLLAVGINDYDETELDELDKILSENYYKNDYDPHLLEDVEAANRTIIRTSGFIKAFINPIYIIKGSTKRFAPSEQEKIMLNETFSEKFPNIQLTYSKLRRYQYKMLINVKIFQIQSVF</sequence>
<keyword evidence="1" id="KW-0812">Transmembrane</keyword>
<name>A0A1I7WCI6_HETBA</name>